<keyword evidence="2" id="KW-0813">Transport</keyword>
<protein>
    <recommendedName>
        <fullName evidence="7">Major facilitator superfamily (MFS) profile domain-containing protein</fullName>
    </recommendedName>
</protein>
<keyword evidence="5 6" id="KW-0472">Membrane</keyword>
<feature type="transmembrane region" description="Helical" evidence="6">
    <location>
        <begin position="425"/>
        <end position="446"/>
    </location>
</feature>
<dbReference type="GO" id="GO:0022857">
    <property type="term" value="F:transmembrane transporter activity"/>
    <property type="evidence" value="ECO:0007669"/>
    <property type="project" value="InterPro"/>
</dbReference>
<evidence type="ECO:0000256" key="4">
    <source>
        <dbReference type="ARBA" id="ARBA00022989"/>
    </source>
</evidence>
<feature type="transmembrane region" description="Helical" evidence="6">
    <location>
        <begin position="20"/>
        <end position="38"/>
    </location>
</feature>
<dbReference type="InterPro" id="IPR036259">
    <property type="entry name" value="MFS_trans_sf"/>
</dbReference>
<evidence type="ECO:0000256" key="5">
    <source>
        <dbReference type="ARBA" id="ARBA00023136"/>
    </source>
</evidence>
<feature type="transmembrane region" description="Helical" evidence="6">
    <location>
        <begin position="91"/>
        <end position="110"/>
    </location>
</feature>
<keyword evidence="3 6" id="KW-0812">Transmembrane</keyword>
<feature type="transmembrane region" description="Helical" evidence="6">
    <location>
        <begin position="176"/>
        <end position="198"/>
    </location>
</feature>
<keyword evidence="4 6" id="KW-1133">Transmembrane helix</keyword>
<feature type="domain" description="Major facilitator superfamily (MFS) profile" evidence="7">
    <location>
        <begin position="20"/>
        <end position="451"/>
    </location>
</feature>
<dbReference type="InterPro" id="IPR020846">
    <property type="entry name" value="MFS_dom"/>
</dbReference>
<sequence>MEKNRAYSVLELIGWGKYNIFTFIQCGLAWSTFTFWFVNTSFVIQGTTEEWDLNTLQAGIIGSFITVGLLFGSLFWGHIGNRYGRMRGFKSTVIVVVIGSILLVLSPNFYTVAGALTILGFGMAGEIALGGTVFYEFCPPSKRNYLTLMSLFLSSGNITVTFTALMVSLFNTTGFYNWRVISLVGVVIESITMIFRFFMHETPAYLISQNKQSAADKILNIVSVANTGKSLDKIEYSASLNPNELTQEPEGTKKVEKKSGNMMKLFKAPLAKTTIVLGMVYMLAGYSYAGIMQFMPEFLEEFSTSTSYAIILAQHSCGIPGVFISSKLVDTRLGRKFTITIFYIFSGLFILFFSFSDLVWVTLSMSGLAFICISLAYSSMFTIAPESFPTSSRSTGLAVVNLFSRVGGIASPIITGYFLEIPNGKFYALLSICITFILAGVFALILKETRGRKIG</sequence>
<feature type="transmembrane region" description="Helical" evidence="6">
    <location>
        <begin position="145"/>
        <end position="170"/>
    </location>
</feature>
<name>A0A1R2CAS8_9CILI</name>
<dbReference type="GO" id="GO:0016020">
    <property type="term" value="C:membrane"/>
    <property type="evidence" value="ECO:0007669"/>
    <property type="project" value="UniProtKB-SubCell"/>
</dbReference>
<feature type="transmembrane region" description="Helical" evidence="6">
    <location>
        <begin position="270"/>
        <end position="288"/>
    </location>
</feature>
<dbReference type="SUPFAM" id="SSF103473">
    <property type="entry name" value="MFS general substrate transporter"/>
    <property type="match status" value="1"/>
</dbReference>
<evidence type="ECO:0000256" key="6">
    <source>
        <dbReference type="SAM" id="Phobius"/>
    </source>
</evidence>
<evidence type="ECO:0000313" key="8">
    <source>
        <dbReference type="EMBL" id="OMJ86070.1"/>
    </source>
</evidence>
<feature type="transmembrane region" description="Helical" evidence="6">
    <location>
        <begin position="116"/>
        <end position="138"/>
    </location>
</feature>
<dbReference type="AlphaFoldDB" id="A0A1R2CAS8"/>
<evidence type="ECO:0000313" key="9">
    <source>
        <dbReference type="Proteomes" id="UP000187209"/>
    </source>
</evidence>
<dbReference type="PANTHER" id="PTHR23511:SF5">
    <property type="entry name" value="MAJOR FACILITATOR-TYPE TRANSPORTER HXNZ-RELATED"/>
    <property type="match status" value="1"/>
</dbReference>
<feature type="transmembrane region" description="Helical" evidence="6">
    <location>
        <begin position="58"/>
        <end position="79"/>
    </location>
</feature>
<dbReference type="InterPro" id="IPR011701">
    <property type="entry name" value="MFS"/>
</dbReference>
<accession>A0A1R2CAS8</accession>
<keyword evidence="9" id="KW-1185">Reference proteome</keyword>
<comment type="subcellular location">
    <subcellularLocation>
        <location evidence="1">Membrane</location>
        <topology evidence="1">Multi-pass membrane protein</topology>
    </subcellularLocation>
</comment>
<proteinExistence type="predicted"/>
<dbReference type="Proteomes" id="UP000187209">
    <property type="component" value="Unassembled WGS sequence"/>
</dbReference>
<dbReference type="PANTHER" id="PTHR23511">
    <property type="entry name" value="SYNAPTIC VESICLE GLYCOPROTEIN 2"/>
    <property type="match status" value="1"/>
</dbReference>
<feature type="transmembrane region" description="Helical" evidence="6">
    <location>
        <begin position="396"/>
        <end position="419"/>
    </location>
</feature>
<dbReference type="PROSITE" id="PS50850">
    <property type="entry name" value="MFS"/>
    <property type="match status" value="1"/>
</dbReference>
<evidence type="ECO:0000259" key="7">
    <source>
        <dbReference type="PROSITE" id="PS50850"/>
    </source>
</evidence>
<evidence type="ECO:0000256" key="2">
    <source>
        <dbReference type="ARBA" id="ARBA00022448"/>
    </source>
</evidence>
<feature type="transmembrane region" description="Helical" evidence="6">
    <location>
        <begin position="308"/>
        <end position="325"/>
    </location>
</feature>
<dbReference type="OrthoDB" id="4139357at2759"/>
<comment type="caution">
    <text evidence="8">The sequence shown here is derived from an EMBL/GenBank/DDBJ whole genome shotgun (WGS) entry which is preliminary data.</text>
</comment>
<evidence type="ECO:0000256" key="3">
    <source>
        <dbReference type="ARBA" id="ARBA00022692"/>
    </source>
</evidence>
<evidence type="ECO:0000256" key="1">
    <source>
        <dbReference type="ARBA" id="ARBA00004141"/>
    </source>
</evidence>
<dbReference type="Pfam" id="PF07690">
    <property type="entry name" value="MFS_1"/>
    <property type="match status" value="1"/>
</dbReference>
<dbReference type="Gene3D" id="1.20.1250.20">
    <property type="entry name" value="MFS general substrate transporter like domains"/>
    <property type="match status" value="1"/>
</dbReference>
<feature type="transmembrane region" description="Helical" evidence="6">
    <location>
        <begin position="361"/>
        <end position="384"/>
    </location>
</feature>
<reference evidence="8 9" key="1">
    <citation type="submission" date="2016-11" db="EMBL/GenBank/DDBJ databases">
        <title>The macronuclear genome of Stentor coeruleus: a giant cell with tiny introns.</title>
        <authorList>
            <person name="Slabodnick M."/>
            <person name="Ruby J.G."/>
            <person name="Reiff S.B."/>
            <person name="Swart E.C."/>
            <person name="Gosai S."/>
            <person name="Prabakaran S."/>
            <person name="Witkowska E."/>
            <person name="Larue G.E."/>
            <person name="Fisher S."/>
            <person name="Freeman R.M."/>
            <person name="Gunawardena J."/>
            <person name="Chu W."/>
            <person name="Stover N.A."/>
            <person name="Gregory B.D."/>
            <person name="Nowacki M."/>
            <person name="Derisi J."/>
            <person name="Roy S.W."/>
            <person name="Marshall W.F."/>
            <person name="Sood P."/>
        </authorList>
    </citation>
    <scope>NUCLEOTIDE SEQUENCE [LARGE SCALE GENOMIC DNA]</scope>
    <source>
        <strain evidence="8">WM001</strain>
    </source>
</reference>
<feature type="transmembrane region" description="Helical" evidence="6">
    <location>
        <begin position="337"/>
        <end position="355"/>
    </location>
</feature>
<dbReference type="EMBL" id="MPUH01000217">
    <property type="protein sequence ID" value="OMJ86070.1"/>
    <property type="molecule type" value="Genomic_DNA"/>
</dbReference>
<organism evidence="8 9">
    <name type="scientific">Stentor coeruleus</name>
    <dbReference type="NCBI Taxonomy" id="5963"/>
    <lineage>
        <taxon>Eukaryota</taxon>
        <taxon>Sar</taxon>
        <taxon>Alveolata</taxon>
        <taxon>Ciliophora</taxon>
        <taxon>Postciliodesmatophora</taxon>
        <taxon>Heterotrichea</taxon>
        <taxon>Heterotrichida</taxon>
        <taxon>Stentoridae</taxon>
        <taxon>Stentor</taxon>
    </lineage>
</organism>
<gene>
    <name evidence="8" type="ORF">SteCoe_12508</name>
</gene>